<feature type="compositionally biased region" description="Basic residues" evidence="1">
    <location>
        <begin position="1"/>
        <end position="10"/>
    </location>
</feature>
<comment type="caution">
    <text evidence="2">The sequence shown here is derived from an EMBL/GenBank/DDBJ whole genome shotgun (WGS) entry which is preliminary data.</text>
</comment>
<organism evidence="2 3">
    <name type="scientific">Roridomyces roridus</name>
    <dbReference type="NCBI Taxonomy" id="1738132"/>
    <lineage>
        <taxon>Eukaryota</taxon>
        <taxon>Fungi</taxon>
        <taxon>Dikarya</taxon>
        <taxon>Basidiomycota</taxon>
        <taxon>Agaricomycotina</taxon>
        <taxon>Agaricomycetes</taxon>
        <taxon>Agaricomycetidae</taxon>
        <taxon>Agaricales</taxon>
        <taxon>Marasmiineae</taxon>
        <taxon>Mycenaceae</taxon>
        <taxon>Roridomyces</taxon>
    </lineage>
</organism>
<proteinExistence type="predicted"/>
<feature type="compositionally biased region" description="Acidic residues" evidence="1">
    <location>
        <begin position="251"/>
        <end position="260"/>
    </location>
</feature>
<accession>A0AAD7B7J3</accession>
<protein>
    <submittedName>
        <fullName evidence="2">Uncharacterized protein</fullName>
    </submittedName>
</protein>
<feature type="compositionally biased region" description="Acidic residues" evidence="1">
    <location>
        <begin position="124"/>
        <end position="141"/>
    </location>
</feature>
<dbReference type="Proteomes" id="UP001221142">
    <property type="component" value="Unassembled WGS sequence"/>
</dbReference>
<feature type="region of interest" description="Disordered" evidence="1">
    <location>
        <begin position="1"/>
        <end position="153"/>
    </location>
</feature>
<reference evidence="2" key="1">
    <citation type="submission" date="2023-03" db="EMBL/GenBank/DDBJ databases">
        <title>Massive genome expansion in bonnet fungi (Mycena s.s.) driven by repeated elements and novel gene families across ecological guilds.</title>
        <authorList>
            <consortium name="Lawrence Berkeley National Laboratory"/>
            <person name="Harder C.B."/>
            <person name="Miyauchi S."/>
            <person name="Viragh M."/>
            <person name="Kuo A."/>
            <person name="Thoen E."/>
            <person name="Andreopoulos B."/>
            <person name="Lu D."/>
            <person name="Skrede I."/>
            <person name="Drula E."/>
            <person name="Henrissat B."/>
            <person name="Morin E."/>
            <person name="Kohler A."/>
            <person name="Barry K."/>
            <person name="LaButti K."/>
            <person name="Morin E."/>
            <person name="Salamov A."/>
            <person name="Lipzen A."/>
            <person name="Mereny Z."/>
            <person name="Hegedus B."/>
            <person name="Baldrian P."/>
            <person name="Stursova M."/>
            <person name="Weitz H."/>
            <person name="Taylor A."/>
            <person name="Grigoriev I.V."/>
            <person name="Nagy L.G."/>
            <person name="Martin F."/>
            <person name="Kauserud H."/>
        </authorList>
    </citation>
    <scope>NUCLEOTIDE SEQUENCE</scope>
    <source>
        <strain evidence="2">9284</strain>
    </source>
</reference>
<sequence length="454" mass="49831">MSTTRAKRKASASVKAQPPIPAKKAKATPPSAVPSEAKRPVGRPRKKSAPVASPVSEILVTSPQRASTSDSDVISTDYARERSLAPLDDDDEFPSPADLAAEALLGHAENEGEDSSGSDKEPSEDGADDDDDDSEEEEEDTTEYKPDFVVPVGDGAADTMSFKSTVDFDSFMQKIADEMDVRRRDLTIAYKLSTSGVKDLPLILTTPNHLLRLFKEARPKFKAHKKSKAKKQESIQWKANKKQNKTRKRDDDDEDGGGEESSDKTGPQYLRELEATLACKAHPGRFCFVAQNAEHIGLSAQKLSLWSLLLASKVHKSLTQPPALLDLPIELGSEAPKPSRRQQPPPPPPPPHFRPGPFPYAGAYYPPPYGHAPPPRPRPSHPSERGADGHWFNQYSDALTTHKIVRISQLAEEGKEEGLKLLQNLIPDIPVGTAKLILRYAIQDTAEIRSKRRG</sequence>
<gene>
    <name evidence="2" type="ORF">FB45DRAFT_1036610</name>
</gene>
<evidence type="ECO:0000313" key="2">
    <source>
        <dbReference type="EMBL" id="KAJ7613083.1"/>
    </source>
</evidence>
<name>A0AAD7B7J3_9AGAR</name>
<dbReference type="EMBL" id="JARKIF010000029">
    <property type="protein sequence ID" value="KAJ7613083.1"/>
    <property type="molecule type" value="Genomic_DNA"/>
</dbReference>
<dbReference type="AlphaFoldDB" id="A0AAD7B7J3"/>
<feature type="compositionally biased region" description="Polar residues" evidence="1">
    <location>
        <begin position="59"/>
        <end position="74"/>
    </location>
</feature>
<keyword evidence="3" id="KW-1185">Reference proteome</keyword>
<feature type="region of interest" description="Disordered" evidence="1">
    <location>
        <begin position="221"/>
        <end position="268"/>
    </location>
</feature>
<feature type="compositionally biased region" description="Pro residues" evidence="1">
    <location>
        <begin position="343"/>
        <end position="358"/>
    </location>
</feature>
<evidence type="ECO:0000313" key="3">
    <source>
        <dbReference type="Proteomes" id="UP001221142"/>
    </source>
</evidence>
<feature type="region of interest" description="Disordered" evidence="1">
    <location>
        <begin position="333"/>
        <end position="391"/>
    </location>
</feature>
<evidence type="ECO:0000256" key="1">
    <source>
        <dbReference type="SAM" id="MobiDB-lite"/>
    </source>
</evidence>
<feature type="compositionally biased region" description="Pro residues" evidence="1">
    <location>
        <begin position="365"/>
        <end position="377"/>
    </location>
</feature>